<accession>A0A4R5BUP1</accession>
<evidence type="ECO:0000256" key="1">
    <source>
        <dbReference type="ARBA" id="ARBA00023125"/>
    </source>
</evidence>
<sequence length="196" mass="21891">MERPPREGLTGLDWRINNKAMTTNRGTRRPTAEERREQVLEAGISVFAEYGFHATKTADIAKRAGISQPYIYALFDDKKALFLACLQRSRQQIRDAFAASWVPGGTPEETLAVLGDNYRKLLGDTDARRCQLQGYAASADPEIREFMRRGFIEVSDMLMKRTGADHATVARFMAAGNLLNLGAVLGLPPEYTDMVF</sequence>
<keyword evidence="5" id="KW-1185">Reference proteome</keyword>
<dbReference type="PANTHER" id="PTHR30055">
    <property type="entry name" value="HTH-TYPE TRANSCRIPTIONAL REGULATOR RUTR"/>
    <property type="match status" value="1"/>
</dbReference>
<evidence type="ECO:0000259" key="3">
    <source>
        <dbReference type="PROSITE" id="PS50977"/>
    </source>
</evidence>
<dbReference type="SUPFAM" id="SSF46689">
    <property type="entry name" value="Homeodomain-like"/>
    <property type="match status" value="1"/>
</dbReference>
<comment type="caution">
    <text evidence="4">The sequence shown here is derived from an EMBL/GenBank/DDBJ whole genome shotgun (WGS) entry which is preliminary data.</text>
</comment>
<organism evidence="4 5">
    <name type="scientific">Actinomadura darangshiensis</name>
    <dbReference type="NCBI Taxonomy" id="705336"/>
    <lineage>
        <taxon>Bacteria</taxon>
        <taxon>Bacillati</taxon>
        <taxon>Actinomycetota</taxon>
        <taxon>Actinomycetes</taxon>
        <taxon>Streptosporangiales</taxon>
        <taxon>Thermomonosporaceae</taxon>
        <taxon>Actinomadura</taxon>
    </lineage>
</organism>
<dbReference type="GO" id="GO:0003700">
    <property type="term" value="F:DNA-binding transcription factor activity"/>
    <property type="evidence" value="ECO:0007669"/>
    <property type="project" value="TreeGrafter"/>
</dbReference>
<evidence type="ECO:0000313" key="5">
    <source>
        <dbReference type="Proteomes" id="UP000295578"/>
    </source>
</evidence>
<dbReference type="InterPro" id="IPR001647">
    <property type="entry name" value="HTH_TetR"/>
</dbReference>
<dbReference type="InterPro" id="IPR050109">
    <property type="entry name" value="HTH-type_TetR-like_transc_reg"/>
</dbReference>
<dbReference type="Gene3D" id="1.10.357.10">
    <property type="entry name" value="Tetracycline Repressor, domain 2"/>
    <property type="match status" value="1"/>
</dbReference>
<dbReference type="GO" id="GO:0000976">
    <property type="term" value="F:transcription cis-regulatory region binding"/>
    <property type="evidence" value="ECO:0007669"/>
    <property type="project" value="TreeGrafter"/>
</dbReference>
<name>A0A4R5BUP1_9ACTN</name>
<dbReference type="OrthoDB" id="3691941at2"/>
<feature type="domain" description="HTH tetR-type" evidence="3">
    <location>
        <begin position="33"/>
        <end position="93"/>
    </location>
</feature>
<feature type="DNA-binding region" description="H-T-H motif" evidence="2">
    <location>
        <begin position="56"/>
        <end position="75"/>
    </location>
</feature>
<protein>
    <submittedName>
        <fullName evidence="4">TetR/AcrR family transcriptional regulator</fullName>
    </submittedName>
</protein>
<dbReference type="Proteomes" id="UP000295578">
    <property type="component" value="Unassembled WGS sequence"/>
</dbReference>
<proteinExistence type="predicted"/>
<dbReference type="InterPro" id="IPR009057">
    <property type="entry name" value="Homeodomain-like_sf"/>
</dbReference>
<keyword evidence="1 2" id="KW-0238">DNA-binding</keyword>
<reference evidence="4 5" key="1">
    <citation type="submission" date="2019-03" db="EMBL/GenBank/DDBJ databases">
        <title>Draft genome sequences of novel Actinobacteria.</title>
        <authorList>
            <person name="Sahin N."/>
            <person name="Ay H."/>
            <person name="Saygin H."/>
        </authorList>
    </citation>
    <scope>NUCLEOTIDE SEQUENCE [LARGE SCALE GENOMIC DNA]</scope>
    <source>
        <strain evidence="4 5">DSM 45941</strain>
    </source>
</reference>
<gene>
    <name evidence="4" type="ORF">E1293_03975</name>
</gene>
<dbReference type="PROSITE" id="PS50977">
    <property type="entry name" value="HTH_TETR_2"/>
    <property type="match status" value="1"/>
</dbReference>
<evidence type="ECO:0000313" key="4">
    <source>
        <dbReference type="EMBL" id="TDD89865.1"/>
    </source>
</evidence>
<evidence type="ECO:0000256" key="2">
    <source>
        <dbReference type="PROSITE-ProRule" id="PRU00335"/>
    </source>
</evidence>
<dbReference type="AlphaFoldDB" id="A0A4R5BUP1"/>
<dbReference type="PRINTS" id="PR00455">
    <property type="entry name" value="HTHTETR"/>
</dbReference>
<dbReference type="Pfam" id="PF00440">
    <property type="entry name" value="TetR_N"/>
    <property type="match status" value="1"/>
</dbReference>
<dbReference type="PANTHER" id="PTHR30055:SF146">
    <property type="entry name" value="HTH-TYPE TRANSCRIPTIONAL DUAL REGULATOR CECR"/>
    <property type="match status" value="1"/>
</dbReference>
<dbReference type="EMBL" id="SMKY01000010">
    <property type="protein sequence ID" value="TDD89865.1"/>
    <property type="molecule type" value="Genomic_DNA"/>
</dbReference>